<keyword evidence="4" id="KW-0413">Isomerase</keyword>
<dbReference type="Pfam" id="PF11716">
    <property type="entry name" value="MDMPI_N"/>
    <property type="match status" value="1"/>
</dbReference>
<sequence length="238" mass="25588">MSDFAHNAAAVQGATDRLLTAVAGLDDDAVAAPSLLPRWTRGHLLAHLARNADALTNLLTWARTGEETPMYASEDARDADIERDADRPLLVHLDDLRTSAFRFNSAAAALPRDRWSYEVAMRNGVTERAARLPFRRLVEVELHHVDLGIGYTLADLPADFVEQELDFLASVKFAGHPGLPALRLRAEDGTERTTGSPQGPAVTVTGSPTELLGWLTGRSDGSGLKIADGPLPTVPPLG</sequence>
<dbReference type="NCBIfam" id="TIGR03083">
    <property type="entry name" value="maleylpyruvate isomerase family mycothiol-dependent enzyme"/>
    <property type="match status" value="1"/>
</dbReference>
<evidence type="ECO:0000313" key="5">
    <source>
        <dbReference type="Proteomes" id="UP000807371"/>
    </source>
</evidence>
<keyword evidence="5" id="KW-1185">Reference proteome</keyword>
<dbReference type="SUPFAM" id="SSF109854">
    <property type="entry name" value="DinB/YfiT-like putative metalloenzymes"/>
    <property type="match status" value="1"/>
</dbReference>
<dbReference type="GO" id="GO:0016853">
    <property type="term" value="F:isomerase activity"/>
    <property type="evidence" value="ECO:0007669"/>
    <property type="project" value="UniProtKB-KW"/>
</dbReference>
<gene>
    <name evidence="4" type="ORF">IHE55_05530</name>
</gene>
<feature type="domain" description="Mycothiol-dependent maleylpyruvate isomerase metal-binding" evidence="3">
    <location>
        <begin position="13"/>
        <end position="147"/>
    </location>
</feature>
<accession>A0ABS0NGQ9</accession>
<evidence type="ECO:0000259" key="3">
    <source>
        <dbReference type="Pfam" id="PF11716"/>
    </source>
</evidence>
<evidence type="ECO:0000259" key="2">
    <source>
        <dbReference type="Pfam" id="PF07398"/>
    </source>
</evidence>
<dbReference type="RefSeq" id="WP_197988010.1">
    <property type="nucleotide sequence ID" value="NZ_JACYXC010000001.1"/>
</dbReference>
<proteinExistence type="predicted"/>
<dbReference type="InterPro" id="IPR017517">
    <property type="entry name" value="Maleyloyr_isom"/>
</dbReference>
<dbReference type="SUPFAM" id="SSF55718">
    <property type="entry name" value="SCP-like"/>
    <property type="match status" value="1"/>
</dbReference>
<comment type="caution">
    <text evidence="4">The sequence shown here is derived from an EMBL/GenBank/DDBJ whole genome shotgun (WGS) entry which is preliminary data.</text>
</comment>
<organism evidence="4 5">
    <name type="scientific">Streptomyces pactum</name>
    <dbReference type="NCBI Taxonomy" id="68249"/>
    <lineage>
        <taxon>Bacteria</taxon>
        <taxon>Bacillati</taxon>
        <taxon>Actinomycetota</taxon>
        <taxon>Actinomycetes</taxon>
        <taxon>Kitasatosporales</taxon>
        <taxon>Streptomycetaceae</taxon>
        <taxon>Streptomyces</taxon>
    </lineage>
</organism>
<dbReference type="InterPro" id="IPR010872">
    <property type="entry name" value="MDMPI_C-term_domain"/>
</dbReference>
<dbReference type="Proteomes" id="UP000807371">
    <property type="component" value="Unassembled WGS sequence"/>
</dbReference>
<evidence type="ECO:0000256" key="1">
    <source>
        <dbReference type="SAM" id="MobiDB-lite"/>
    </source>
</evidence>
<dbReference type="InterPro" id="IPR036527">
    <property type="entry name" value="SCP2_sterol-bd_dom_sf"/>
</dbReference>
<dbReference type="EMBL" id="JACYXC010000001">
    <property type="protein sequence ID" value="MBH5334294.1"/>
    <property type="molecule type" value="Genomic_DNA"/>
</dbReference>
<evidence type="ECO:0000313" key="4">
    <source>
        <dbReference type="EMBL" id="MBH5334294.1"/>
    </source>
</evidence>
<dbReference type="InterPro" id="IPR024344">
    <property type="entry name" value="MDMPI_metal-binding"/>
</dbReference>
<name>A0ABS0NGQ9_9ACTN</name>
<feature type="region of interest" description="Disordered" evidence="1">
    <location>
        <begin position="188"/>
        <end position="207"/>
    </location>
</feature>
<protein>
    <submittedName>
        <fullName evidence="4">Maleylpyruvate isomerase family mycothiol-dependent enzyme</fullName>
    </submittedName>
</protein>
<dbReference type="InterPro" id="IPR034660">
    <property type="entry name" value="DinB/YfiT-like"/>
</dbReference>
<reference evidence="4 5" key="1">
    <citation type="submission" date="2020-09" db="EMBL/GenBank/DDBJ databases">
        <title>Biosynthesis of the nuclear factor of activated T cells inhibitor NFAT-133 and its congeners in Streptomyces pactum.</title>
        <authorList>
            <person name="Zhou W."/>
            <person name="Posri P."/>
            <person name="Abugrain M.E."/>
            <person name="Weisberg A.J."/>
            <person name="Chang J.H."/>
            <person name="Mahmud T."/>
        </authorList>
    </citation>
    <scope>NUCLEOTIDE SEQUENCE [LARGE SCALE GENOMIC DNA]</scope>
    <source>
        <strain evidence="4 5">ATCC 27456</strain>
    </source>
</reference>
<dbReference type="Pfam" id="PF07398">
    <property type="entry name" value="MDMPI_C"/>
    <property type="match status" value="1"/>
</dbReference>
<dbReference type="Gene3D" id="1.20.120.450">
    <property type="entry name" value="dinb family like domain"/>
    <property type="match status" value="1"/>
</dbReference>
<feature type="domain" description="MDMPI C-terminal" evidence="2">
    <location>
        <begin position="155"/>
        <end position="235"/>
    </location>
</feature>